<proteinExistence type="predicted"/>
<evidence type="ECO:0000313" key="2">
    <source>
        <dbReference type="EMBL" id="ROR96003.1"/>
    </source>
</evidence>
<dbReference type="InterPro" id="IPR039569">
    <property type="entry name" value="FAS1-like_DH_region"/>
</dbReference>
<feature type="domain" description="FAS1-like dehydratase" evidence="1">
    <location>
        <begin position="9"/>
        <end position="138"/>
    </location>
</feature>
<gene>
    <name evidence="2" type="ORF">EDD28_0574</name>
</gene>
<sequence length="150" mass="15300">MGDVDLSRVGSVFTGTPAYEVTRRAIAAFADVTGAASPIHRDPAAARAAGFSDVVAPVTFAVAVAQEAESEYIADPASGIDFSRVVHADETFTHHRPIVAGESLSTAVHVDAITARGGLTLVTTRTEISDPAGEPVASVVSTLAVRGADA</sequence>
<keyword evidence="3" id="KW-1185">Reference proteome</keyword>
<accession>A0A3N2D884</accession>
<protein>
    <submittedName>
        <fullName evidence="2">Acyl dehydratase</fullName>
    </submittedName>
</protein>
<evidence type="ECO:0000259" key="1">
    <source>
        <dbReference type="Pfam" id="PF13452"/>
    </source>
</evidence>
<dbReference type="Pfam" id="PF13452">
    <property type="entry name" value="FAS1_DH_region"/>
    <property type="match status" value="1"/>
</dbReference>
<name>A0A3N2D884_9MICO</name>
<dbReference type="AlphaFoldDB" id="A0A3N2D884"/>
<dbReference type="SUPFAM" id="SSF54637">
    <property type="entry name" value="Thioesterase/thiol ester dehydrase-isomerase"/>
    <property type="match status" value="1"/>
</dbReference>
<dbReference type="InterPro" id="IPR029069">
    <property type="entry name" value="HotDog_dom_sf"/>
</dbReference>
<dbReference type="Gene3D" id="3.10.129.10">
    <property type="entry name" value="Hotdog Thioesterase"/>
    <property type="match status" value="1"/>
</dbReference>
<dbReference type="RefSeq" id="WP_123738241.1">
    <property type="nucleotide sequence ID" value="NZ_RKHQ01000001.1"/>
</dbReference>
<dbReference type="EMBL" id="RKHQ01000001">
    <property type="protein sequence ID" value="ROR96003.1"/>
    <property type="molecule type" value="Genomic_DNA"/>
</dbReference>
<dbReference type="PIRSF" id="PIRSF018072">
    <property type="entry name" value="UCP018072"/>
    <property type="match status" value="1"/>
</dbReference>
<reference evidence="2 3" key="1">
    <citation type="submission" date="2018-11" db="EMBL/GenBank/DDBJ databases">
        <title>Sequencing the genomes of 1000 actinobacteria strains.</title>
        <authorList>
            <person name="Klenk H.-P."/>
        </authorList>
    </citation>
    <scope>NUCLEOTIDE SEQUENCE [LARGE SCALE GENOMIC DNA]</scope>
    <source>
        <strain evidence="2 3">DSM 13521</strain>
    </source>
</reference>
<evidence type="ECO:0000313" key="3">
    <source>
        <dbReference type="Proteomes" id="UP000275356"/>
    </source>
</evidence>
<dbReference type="InterPro" id="IPR016709">
    <property type="entry name" value="HadA-like"/>
</dbReference>
<dbReference type="CDD" id="cd03441">
    <property type="entry name" value="R_hydratase_like"/>
    <property type="match status" value="1"/>
</dbReference>
<dbReference type="Proteomes" id="UP000275356">
    <property type="component" value="Unassembled WGS sequence"/>
</dbReference>
<dbReference type="OrthoDB" id="5415111at2"/>
<comment type="caution">
    <text evidence="2">The sequence shown here is derived from an EMBL/GenBank/DDBJ whole genome shotgun (WGS) entry which is preliminary data.</text>
</comment>
<organism evidence="2 3">
    <name type="scientific">Salana multivorans</name>
    <dbReference type="NCBI Taxonomy" id="120377"/>
    <lineage>
        <taxon>Bacteria</taxon>
        <taxon>Bacillati</taxon>
        <taxon>Actinomycetota</taxon>
        <taxon>Actinomycetes</taxon>
        <taxon>Micrococcales</taxon>
        <taxon>Beutenbergiaceae</taxon>
        <taxon>Salana</taxon>
    </lineage>
</organism>